<gene>
    <name evidence="4" type="ORF">Hsar01_03044</name>
</gene>
<dbReference type="InterPro" id="IPR050923">
    <property type="entry name" value="Cell_Proc_Reg/RNA_Proc"/>
</dbReference>
<dbReference type="EMBL" id="BAABRI010000017">
    <property type="protein sequence ID" value="GAA5483810.1"/>
    <property type="molecule type" value="Genomic_DNA"/>
</dbReference>
<organism evidence="4 5">
    <name type="scientific">Haloferula sargassicola</name>
    <dbReference type="NCBI Taxonomy" id="490096"/>
    <lineage>
        <taxon>Bacteria</taxon>
        <taxon>Pseudomonadati</taxon>
        <taxon>Verrucomicrobiota</taxon>
        <taxon>Verrucomicrobiia</taxon>
        <taxon>Verrucomicrobiales</taxon>
        <taxon>Verrucomicrobiaceae</taxon>
        <taxon>Haloferula</taxon>
    </lineage>
</organism>
<feature type="domain" description="FHA" evidence="3">
    <location>
        <begin position="25"/>
        <end position="74"/>
    </location>
</feature>
<comment type="caution">
    <text evidence="4">The sequence shown here is derived from an EMBL/GenBank/DDBJ whole genome shotgun (WGS) entry which is preliminary data.</text>
</comment>
<evidence type="ECO:0000256" key="2">
    <source>
        <dbReference type="SAM" id="Phobius"/>
    </source>
</evidence>
<dbReference type="Gene3D" id="2.60.200.20">
    <property type="match status" value="1"/>
</dbReference>
<proteinExistence type="predicted"/>
<dbReference type="InterPro" id="IPR000253">
    <property type="entry name" value="FHA_dom"/>
</dbReference>
<dbReference type="SUPFAM" id="SSF49879">
    <property type="entry name" value="SMAD/FHA domain"/>
    <property type="match status" value="1"/>
</dbReference>
<feature type="transmembrane region" description="Helical" evidence="2">
    <location>
        <begin position="152"/>
        <end position="172"/>
    </location>
</feature>
<reference evidence="4 5" key="1">
    <citation type="submission" date="2024-02" db="EMBL/GenBank/DDBJ databases">
        <title>Haloferula sargassicola NBRC 104335.</title>
        <authorList>
            <person name="Ichikawa N."/>
            <person name="Katano-Makiyama Y."/>
            <person name="Hidaka K."/>
        </authorList>
    </citation>
    <scope>NUCLEOTIDE SEQUENCE [LARGE SCALE GENOMIC DNA]</scope>
    <source>
        <strain evidence="4 5">NBRC 104335</strain>
    </source>
</reference>
<evidence type="ECO:0000259" key="3">
    <source>
        <dbReference type="PROSITE" id="PS50006"/>
    </source>
</evidence>
<keyword evidence="2" id="KW-0812">Transmembrane</keyword>
<keyword evidence="2" id="KW-1133">Transmembrane helix</keyword>
<dbReference type="InterPro" id="IPR008984">
    <property type="entry name" value="SMAD_FHA_dom_sf"/>
</dbReference>
<evidence type="ECO:0000313" key="5">
    <source>
        <dbReference type="Proteomes" id="UP001476282"/>
    </source>
</evidence>
<dbReference type="RefSeq" id="WP_353567915.1">
    <property type="nucleotide sequence ID" value="NZ_BAABRI010000017.1"/>
</dbReference>
<keyword evidence="2" id="KW-0472">Membrane</keyword>
<evidence type="ECO:0000256" key="1">
    <source>
        <dbReference type="SAM" id="MobiDB-lite"/>
    </source>
</evidence>
<dbReference type="Proteomes" id="UP001476282">
    <property type="component" value="Unassembled WGS sequence"/>
</dbReference>
<dbReference type="Pfam" id="PF00498">
    <property type="entry name" value="FHA"/>
    <property type="match status" value="1"/>
</dbReference>
<accession>A0ABP9UQI8</accession>
<protein>
    <recommendedName>
        <fullName evidence="3">FHA domain-containing protein</fullName>
    </recommendedName>
</protein>
<keyword evidence="5" id="KW-1185">Reference proteome</keyword>
<feature type="region of interest" description="Disordered" evidence="1">
    <location>
        <begin position="181"/>
        <end position="216"/>
    </location>
</feature>
<dbReference type="PROSITE" id="PS50006">
    <property type="entry name" value="FHA_DOMAIN"/>
    <property type="match status" value="1"/>
</dbReference>
<dbReference type="SMART" id="SM00240">
    <property type="entry name" value="FHA"/>
    <property type="match status" value="1"/>
</dbReference>
<sequence length="216" mass="23512">MPRVTITPPGKNSQPYRFSLDRQAVALGRGSENDVVIDCTSVSVNHAVMERMPGGFQIRDLGSTNGTKLSGVPRETIPLLDGRKVYLGDVEFHFTLTEEEQEALAEEDNAPPAVIREESFEEMPKKHQLVSDQDREALRKDMGAFNKPMPTALFLLLALVALYLGLSIRYAGDHPGRSFLHDLTKGTPPAATTAPADEEGREAADAAAPAPEETSE</sequence>
<name>A0ABP9UQI8_9BACT</name>
<dbReference type="PANTHER" id="PTHR23308">
    <property type="entry name" value="NUCLEAR INHIBITOR OF PROTEIN PHOSPHATASE-1"/>
    <property type="match status" value="1"/>
</dbReference>
<feature type="compositionally biased region" description="Low complexity" evidence="1">
    <location>
        <begin position="205"/>
        <end position="216"/>
    </location>
</feature>
<evidence type="ECO:0000313" key="4">
    <source>
        <dbReference type="EMBL" id="GAA5483810.1"/>
    </source>
</evidence>